<protein>
    <submittedName>
        <fullName evidence="1">Uncharacterized protein</fullName>
    </submittedName>
</protein>
<comment type="caution">
    <text evidence="1">The sequence shown here is derived from an EMBL/GenBank/DDBJ whole genome shotgun (WGS) entry which is preliminary data.</text>
</comment>
<evidence type="ECO:0000313" key="1">
    <source>
        <dbReference type="EMBL" id="GES11090.1"/>
    </source>
</evidence>
<dbReference type="EMBL" id="BLAE01000026">
    <property type="protein sequence ID" value="GES11090.1"/>
    <property type="molecule type" value="Genomic_DNA"/>
</dbReference>
<organism evidence="1 2">
    <name type="scientific">Acrocarpospora macrocephala</name>
    <dbReference type="NCBI Taxonomy" id="150177"/>
    <lineage>
        <taxon>Bacteria</taxon>
        <taxon>Bacillati</taxon>
        <taxon>Actinomycetota</taxon>
        <taxon>Actinomycetes</taxon>
        <taxon>Streptosporangiales</taxon>
        <taxon>Streptosporangiaceae</taxon>
        <taxon>Acrocarpospora</taxon>
    </lineage>
</organism>
<keyword evidence="2" id="KW-1185">Reference proteome</keyword>
<name>A0A5M3WR63_9ACTN</name>
<dbReference type="Proteomes" id="UP000331127">
    <property type="component" value="Unassembled WGS sequence"/>
</dbReference>
<proteinExistence type="predicted"/>
<accession>A0A5M3WR63</accession>
<sequence>MNDLTRLSDVAQLDPNITPAQLSDRYGGDDDSFSLLAVAEAVLNRVPSGVSLWLSSPEVCMAWEEILAVQEGNHQLSWWCKMVELGIEHSDTLRADRRLARIRQRRAEAHLIMTWLDSPSSGTSAQTSALRRLLDAHAEEAELLIAKLLRSSGIDISERLTPDIERLLDLDDQKFRDLVARDVQRRVDTASLGHPAVLNRWYEALVELGTQTFAGIGLDAVDQHLKYWFAVPDRHLIQARHEAPIDEWVPKLTFLTHLRARLMERNRLHRHHNQRSTREVMMPVERQLMETHYIEYARYRCEEADGPTVAIPRPPHPAAFDEHAAALDRNDWDVKWIFDGRRIWLDAWGSDRWHEDGRLIVTSSRSRAGKSAWKWAKPNYVFFSRRHRRYVLLTGSAAFADLAESNPKSAPHPLFKSIMPHDRERLETFIPPDGFRWRHPYPPGLTDLTQPIPMTKPV</sequence>
<reference evidence="1 2" key="1">
    <citation type="submission" date="2019-10" db="EMBL/GenBank/DDBJ databases">
        <title>Whole genome shotgun sequence of Acrocarpospora macrocephala NBRC 16266.</title>
        <authorList>
            <person name="Ichikawa N."/>
            <person name="Kimura A."/>
            <person name="Kitahashi Y."/>
            <person name="Komaki H."/>
            <person name="Oguchi A."/>
        </authorList>
    </citation>
    <scope>NUCLEOTIDE SEQUENCE [LARGE SCALE GENOMIC DNA]</scope>
    <source>
        <strain evidence="1 2">NBRC 16266</strain>
    </source>
</reference>
<gene>
    <name evidence="1" type="ORF">Amac_046870</name>
</gene>
<dbReference type="AlphaFoldDB" id="A0A5M3WR63"/>
<evidence type="ECO:0000313" key="2">
    <source>
        <dbReference type="Proteomes" id="UP000331127"/>
    </source>
</evidence>